<keyword evidence="3" id="KW-0472">Membrane</keyword>
<gene>
    <name evidence="6" type="ORF">BXY58_2525</name>
    <name evidence="5" type="ORF">GCM10007332_25820</name>
</gene>
<feature type="coiled-coil region" evidence="1">
    <location>
        <begin position="154"/>
        <end position="181"/>
    </location>
</feature>
<evidence type="ECO:0000313" key="6">
    <source>
        <dbReference type="EMBL" id="RKE86700.1"/>
    </source>
</evidence>
<feature type="domain" description="Conjugative transposon TraM C-terminal" evidence="4">
    <location>
        <begin position="279"/>
        <end position="428"/>
    </location>
</feature>
<evidence type="ECO:0000313" key="8">
    <source>
        <dbReference type="Proteomes" id="UP000658202"/>
    </source>
</evidence>
<dbReference type="OrthoDB" id="1311366at2"/>
<feature type="compositionally biased region" description="Polar residues" evidence="2">
    <location>
        <begin position="13"/>
        <end position="24"/>
    </location>
</feature>
<dbReference type="NCBIfam" id="TIGR03779">
    <property type="entry name" value="Bac_Flav_CT_M"/>
    <property type="match status" value="1"/>
</dbReference>
<dbReference type="AlphaFoldDB" id="A0A420D7R4"/>
<keyword evidence="1" id="KW-0175">Coiled coil</keyword>
<dbReference type="InterPro" id="IPR055407">
    <property type="entry name" value="TraM_C"/>
</dbReference>
<feature type="compositionally biased region" description="Basic and acidic residues" evidence="2">
    <location>
        <begin position="1"/>
        <end position="11"/>
    </location>
</feature>
<dbReference type="RefSeq" id="WP_120214107.1">
    <property type="nucleotide sequence ID" value="NZ_BMCW01000006.1"/>
</dbReference>
<protein>
    <submittedName>
        <fullName evidence="6">Conjugative transposon TraM protein</fullName>
    </submittedName>
    <submittedName>
        <fullName evidence="5">Conjugative transposon protein TraM</fullName>
    </submittedName>
</protein>
<comment type="caution">
    <text evidence="6">The sequence shown here is derived from an EMBL/GenBank/DDBJ whole genome shotgun (WGS) entry which is preliminary data.</text>
</comment>
<evidence type="ECO:0000259" key="4">
    <source>
        <dbReference type="Pfam" id="PF12508"/>
    </source>
</evidence>
<dbReference type="Proteomes" id="UP000285906">
    <property type="component" value="Unassembled WGS sequence"/>
</dbReference>
<dbReference type="InterPro" id="IPR022187">
    <property type="entry name" value="Conjug_transposon_TraM"/>
</dbReference>
<feature type="compositionally biased region" description="Polar residues" evidence="2">
    <location>
        <begin position="117"/>
        <end position="138"/>
    </location>
</feature>
<evidence type="ECO:0000313" key="7">
    <source>
        <dbReference type="Proteomes" id="UP000285906"/>
    </source>
</evidence>
<keyword evidence="3" id="KW-0812">Transmembrane</keyword>
<feature type="transmembrane region" description="Helical" evidence="3">
    <location>
        <begin position="36"/>
        <end position="53"/>
    </location>
</feature>
<dbReference type="Proteomes" id="UP000658202">
    <property type="component" value="Unassembled WGS sequence"/>
</dbReference>
<feature type="region of interest" description="Disordered" evidence="2">
    <location>
        <begin position="1"/>
        <end position="24"/>
    </location>
</feature>
<sequence length="432" mass="48430">MKDSEKIKLTENDVPQNSNDVSDNSKVQWEKMKKPIIYFLMTAVCLGCFYLIFKPKSDNKIVEEAGFNAAIPQAKDGQLQSDKQKAYEQQLLEQKNEEKRNAMTTLSDYWNDHNRLNNENSQSLSTHSKNDLQQSDQNAVNSYRNAQQTLSSFYSRDDQEVHNLRKEISRLKNEAKQNNAAPAVLGMNDQLELMEKSYQMAAKYLPTNAKQEEPAPKEEDEKSIEKKIKLTPAKPAFNRIVSTLYRESSDSAFIAGLNQNRFYETQNNSKNSASSKNAIRATVYETKTLVNEKTLSIRLAEGMQLGRAEIPAGSVLIAAGKFQGGRLQLKISSIQYQGNVYPVEINVHDNDGQPGLYIPYSPEQTAVSDIVANMSQTSGTNIMMTQSAGQQIAADLSRGVVQGLSGYFQKRIRQSKVIVKAGHQVLLVPKDN</sequence>
<evidence type="ECO:0000256" key="2">
    <source>
        <dbReference type="SAM" id="MobiDB-lite"/>
    </source>
</evidence>
<dbReference type="EMBL" id="BMCW01000006">
    <property type="protein sequence ID" value="GGG62576.1"/>
    <property type="molecule type" value="Genomic_DNA"/>
</dbReference>
<reference evidence="8" key="3">
    <citation type="journal article" date="2019" name="Int. J. Syst. Evol. Microbiol.">
        <title>The Global Catalogue of Microorganisms (GCM) 10K type strain sequencing project: providing services to taxonomists for standard genome sequencing and annotation.</title>
        <authorList>
            <consortium name="The Broad Institute Genomics Platform"/>
            <consortium name="The Broad Institute Genome Sequencing Center for Infectious Disease"/>
            <person name="Wu L."/>
            <person name="Ma J."/>
        </authorList>
    </citation>
    <scope>NUCLEOTIDE SEQUENCE [LARGE SCALE GENOMIC DNA]</scope>
    <source>
        <strain evidence="8">CCM 8490</strain>
    </source>
</reference>
<evidence type="ECO:0000256" key="3">
    <source>
        <dbReference type="SAM" id="Phobius"/>
    </source>
</evidence>
<keyword evidence="3" id="KW-1133">Transmembrane helix</keyword>
<dbReference type="Pfam" id="PF12508">
    <property type="entry name" value="Transposon_TraM"/>
    <property type="match status" value="1"/>
</dbReference>
<feature type="region of interest" description="Disordered" evidence="2">
    <location>
        <begin position="109"/>
        <end position="138"/>
    </location>
</feature>
<accession>A0A420D7R4</accession>
<reference evidence="6 7" key="2">
    <citation type="submission" date="2018-09" db="EMBL/GenBank/DDBJ databases">
        <title>Genomic Encyclopedia of Archaeal and Bacterial Type Strains, Phase II (KMG-II): from individual species to whole genera.</title>
        <authorList>
            <person name="Goeker M."/>
        </authorList>
    </citation>
    <scope>NUCLEOTIDE SEQUENCE [LARGE SCALE GENOMIC DNA]</scope>
    <source>
        <strain evidence="6 7">DSM 27620</strain>
    </source>
</reference>
<evidence type="ECO:0000256" key="1">
    <source>
        <dbReference type="SAM" id="Coils"/>
    </source>
</evidence>
<organism evidence="6 7">
    <name type="scientific">Epilithonimonas arachidiradicis</name>
    <dbReference type="NCBI Taxonomy" id="1617282"/>
    <lineage>
        <taxon>Bacteria</taxon>
        <taxon>Pseudomonadati</taxon>
        <taxon>Bacteroidota</taxon>
        <taxon>Flavobacteriia</taxon>
        <taxon>Flavobacteriales</taxon>
        <taxon>Weeksellaceae</taxon>
        <taxon>Chryseobacterium group</taxon>
        <taxon>Epilithonimonas</taxon>
    </lineage>
</organism>
<dbReference type="EMBL" id="RAQH01000007">
    <property type="protein sequence ID" value="RKE86700.1"/>
    <property type="molecule type" value="Genomic_DNA"/>
</dbReference>
<reference evidence="5" key="1">
    <citation type="journal article" date="2014" name="Int. J. Syst. Evol. Microbiol.">
        <title>Complete genome of a new Firmicutes species belonging to the dominant human colonic microbiota ('Ruminococcus bicirculans') reveals two chromosomes and a selective capacity to utilize plant glucans.</title>
        <authorList>
            <consortium name="NISC Comparative Sequencing Program"/>
            <person name="Wegmann U."/>
            <person name="Louis P."/>
            <person name="Goesmann A."/>
            <person name="Henrissat B."/>
            <person name="Duncan S.H."/>
            <person name="Flint H.J."/>
        </authorList>
    </citation>
    <scope>NUCLEOTIDE SEQUENCE</scope>
    <source>
        <strain evidence="5">CCM 8490</strain>
    </source>
</reference>
<name>A0A420D7R4_9FLAO</name>
<reference evidence="5" key="4">
    <citation type="submission" date="2024-05" db="EMBL/GenBank/DDBJ databases">
        <authorList>
            <person name="Sun Q."/>
            <person name="Sedlacek I."/>
        </authorList>
    </citation>
    <scope>NUCLEOTIDE SEQUENCE</scope>
    <source>
        <strain evidence="5">CCM 8490</strain>
    </source>
</reference>
<proteinExistence type="predicted"/>
<keyword evidence="8" id="KW-1185">Reference proteome</keyword>
<evidence type="ECO:0000313" key="5">
    <source>
        <dbReference type="EMBL" id="GGG62576.1"/>
    </source>
</evidence>